<keyword evidence="4" id="KW-1185">Reference proteome</keyword>
<feature type="region of interest" description="Disordered" evidence="2">
    <location>
        <begin position="16"/>
        <end position="40"/>
    </location>
</feature>
<dbReference type="InParanoid" id="Q6BH68"/>
<dbReference type="KEGG" id="dha:DEHA2G20944g"/>
<keyword evidence="1" id="KW-0175">Coiled coil</keyword>
<evidence type="ECO:0000313" key="3">
    <source>
        <dbReference type="EMBL" id="CAG90963.2"/>
    </source>
</evidence>
<feature type="compositionally biased region" description="Polar residues" evidence="2">
    <location>
        <begin position="16"/>
        <end position="28"/>
    </location>
</feature>
<dbReference type="FunCoup" id="Q6BH68">
    <property type="interactions" value="22"/>
</dbReference>
<dbReference type="eggNOG" id="ENOG502RJGT">
    <property type="taxonomic scope" value="Eukaryota"/>
</dbReference>
<name>Q6BH68_DEBHA</name>
<protein>
    <submittedName>
        <fullName evidence="3">DEHA2G20944p</fullName>
    </submittedName>
</protein>
<dbReference type="AlphaFoldDB" id="Q6BH68"/>
<dbReference type="EMBL" id="CR382139">
    <property type="protein sequence ID" value="CAG90963.2"/>
    <property type="molecule type" value="Genomic_DNA"/>
</dbReference>
<dbReference type="RefSeq" id="XP_462453.2">
    <property type="nucleotide sequence ID" value="XM_462453.2"/>
</dbReference>
<evidence type="ECO:0000256" key="1">
    <source>
        <dbReference type="SAM" id="Coils"/>
    </source>
</evidence>
<dbReference type="HOGENOM" id="CLU_1517809_0_0_1"/>
<reference evidence="3 4" key="1">
    <citation type="journal article" date="2004" name="Nature">
        <title>Genome evolution in yeasts.</title>
        <authorList>
            <consortium name="Genolevures"/>
            <person name="Dujon B."/>
            <person name="Sherman D."/>
            <person name="Fischer G."/>
            <person name="Durrens P."/>
            <person name="Casaregola S."/>
            <person name="Lafontaine I."/>
            <person name="de Montigny J."/>
            <person name="Marck C."/>
            <person name="Neuveglise C."/>
            <person name="Talla E."/>
            <person name="Goffard N."/>
            <person name="Frangeul L."/>
            <person name="Aigle M."/>
            <person name="Anthouard V."/>
            <person name="Babour A."/>
            <person name="Barbe V."/>
            <person name="Barnay S."/>
            <person name="Blanchin S."/>
            <person name="Beckerich J.M."/>
            <person name="Beyne E."/>
            <person name="Bleykasten C."/>
            <person name="Boisrame A."/>
            <person name="Boyer J."/>
            <person name="Cattolico L."/>
            <person name="Confanioleri F."/>
            <person name="de Daruvar A."/>
            <person name="Despons L."/>
            <person name="Fabre E."/>
            <person name="Fairhead C."/>
            <person name="Ferry-Dumazet H."/>
            <person name="Groppi A."/>
            <person name="Hantraye F."/>
            <person name="Hennequin C."/>
            <person name="Jauniaux N."/>
            <person name="Joyet P."/>
            <person name="Kachouri R."/>
            <person name="Kerrest A."/>
            <person name="Koszul R."/>
            <person name="Lemaire M."/>
            <person name="Lesur I."/>
            <person name="Ma L."/>
            <person name="Muller H."/>
            <person name="Nicaud J.M."/>
            <person name="Nikolski M."/>
            <person name="Oztas S."/>
            <person name="Ozier-Kalogeropoulos O."/>
            <person name="Pellenz S."/>
            <person name="Potier S."/>
            <person name="Richard G.F."/>
            <person name="Straub M.L."/>
            <person name="Suleau A."/>
            <person name="Swennene D."/>
            <person name="Tekaia F."/>
            <person name="Wesolowski-Louvel M."/>
            <person name="Westhof E."/>
            <person name="Wirth B."/>
            <person name="Zeniou-Meyer M."/>
            <person name="Zivanovic I."/>
            <person name="Bolotin-Fukuhara M."/>
            <person name="Thierry A."/>
            <person name="Bouchier C."/>
            <person name="Caudron B."/>
            <person name="Scarpelli C."/>
            <person name="Gaillardin C."/>
            <person name="Weissenbach J."/>
            <person name="Wincker P."/>
            <person name="Souciet J.L."/>
        </authorList>
    </citation>
    <scope>NUCLEOTIDE SEQUENCE [LARGE SCALE GENOMIC DNA]</scope>
    <source>
        <strain evidence="4">ATCC 36239 / CBS 767 / BCRC 21394 / JCM 1990 / NBRC 0083 / IGC 2968</strain>
    </source>
</reference>
<feature type="coiled-coil region" evidence="1">
    <location>
        <begin position="129"/>
        <end position="177"/>
    </location>
</feature>
<evidence type="ECO:0000313" key="4">
    <source>
        <dbReference type="Proteomes" id="UP000000599"/>
    </source>
</evidence>
<dbReference type="VEuPathDB" id="FungiDB:DEHA2G20944g"/>
<dbReference type="OrthoDB" id="3989460at2759"/>
<proteinExistence type="predicted"/>
<organism evidence="3 4">
    <name type="scientific">Debaryomyces hansenii (strain ATCC 36239 / CBS 767 / BCRC 21394 / JCM 1990 / NBRC 0083 / IGC 2968)</name>
    <name type="common">Yeast</name>
    <name type="synonym">Torulaspora hansenii</name>
    <dbReference type="NCBI Taxonomy" id="284592"/>
    <lineage>
        <taxon>Eukaryota</taxon>
        <taxon>Fungi</taxon>
        <taxon>Dikarya</taxon>
        <taxon>Ascomycota</taxon>
        <taxon>Saccharomycotina</taxon>
        <taxon>Pichiomycetes</taxon>
        <taxon>Debaryomycetaceae</taxon>
        <taxon>Debaryomyces</taxon>
    </lineage>
</organism>
<sequence length="177" mass="20413">MTNRVKTPVLVNREYQQLQGDTTHSQTLDKPEADDEDGEHDIDEMFSNDRSDSNVVQQHSEVLEHEHESGISGLHPIELTAHSILNAPLDHLYEDFESLGQSQYILLTRLRLIEDRLKSFKKVVIDDGNMTSEKEISETFNKIRELKKRLSVTVKSLDKVETRVEKMNKKLNIDANE</sequence>
<dbReference type="Proteomes" id="UP000000599">
    <property type="component" value="Chromosome G"/>
</dbReference>
<evidence type="ECO:0000256" key="2">
    <source>
        <dbReference type="SAM" id="MobiDB-lite"/>
    </source>
</evidence>
<dbReference type="GeneID" id="2905402"/>
<accession>Q6BH68</accession>
<gene>
    <name evidence="3" type="ordered locus">DEHA2G20944g</name>
</gene>